<dbReference type="SMART" id="SM00420">
    <property type="entry name" value="HTH_DEOR"/>
    <property type="match status" value="1"/>
</dbReference>
<organism evidence="8 9">
    <name type="scientific">Clostridium thermobutyricum DSM 4928</name>
    <dbReference type="NCBI Taxonomy" id="1121339"/>
    <lineage>
        <taxon>Bacteria</taxon>
        <taxon>Bacillati</taxon>
        <taxon>Bacillota</taxon>
        <taxon>Clostridia</taxon>
        <taxon>Eubacteriales</taxon>
        <taxon>Clostridiaceae</taxon>
        <taxon>Clostridium</taxon>
    </lineage>
</organism>
<evidence type="ECO:0000256" key="6">
    <source>
        <dbReference type="ARBA" id="ARBA00024937"/>
    </source>
</evidence>
<dbReference type="PANTHER" id="PTHR30363:SF4">
    <property type="entry name" value="GLYCEROL-3-PHOSPHATE REGULON REPRESSOR"/>
    <property type="match status" value="1"/>
</dbReference>
<sequence>MTKMLDRHSKILKLLTENKKIEVTKLSELLDVSQVTIRKDLINLENKGLIIREHGFATLNSSDDINNRLAHNYEIKRRIAQIASELVDDGETIMIESGSCCSLLALEIAKTKKDITIITNSAFISEYIRKYPNIKIILLGGEYQKESQVMVGPITKICVQNFFVDKLFIGTDGFSKNSGFTGKDYMRSETVRDMANQANNVIILTESTKFSQKGVVNLITTDLISSVITDENIPKEYEDYLSSKDVELKKVEY</sequence>
<dbReference type="SMART" id="SM01134">
    <property type="entry name" value="DeoRC"/>
    <property type="match status" value="1"/>
</dbReference>
<evidence type="ECO:0000256" key="5">
    <source>
        <dbReference type="ARBA" id="ARBA00023163"/>
    </source>
</evidence>
<dbReference type="PROSITE" id="PS51000">
    <property type="entry name" value="HTH_DEOR_2"/>
    <property type="match status" value="1"/>
</dbReference>
<dbReference type="InterPro" id="IPR050313">
    <property type="entry name" value="Carb_Metab_HTH_regulators"/>
</dbReference>
<protein>
    <recommendedName>
        <fullName evidence="1">Lactose phosphotransferase system repressor</fullName>
    </recommendedName>
</protein>
<keyword evidence="5" id="KW-0804">Transcription</keyword>
<comment type="function">
    <text evidence="6">Repressor of the lactose catabolism operon. Galactose-6-phosphate is the inducer.</text>
</comment>
<dbReference type="InterPro" id="IPR001034">
    <property type="entry name" value="DeoR_HTH"/>
</dbReference>
<comment type="caution">
    <text evidence="8">The sequence shown here is derived from an EMBL/GenBank/DDBJ whole genome shotgun (WGS) entry which is preliminary data.</text>
</comment>
<dbReference type="InterPro" id="IPR036390">
    <property type="entry name" value="WH_DNA-bd_sf"/>
</dbReference>
<reference evidence="8 9" key="1">
    <citation type="submission" date="2016-02" db="EMBL/GenBank/DDBJ databases">
        <title>Genome sequence of Clostridium thermobutyricum DSM 4928.</title>
        <authorList>
            <person name="Poehlein A."/>
            <person name="Daniel R."/>
        </authorList>
    </citation>
    <scope>NUCLEOTIDE SEQUENCE [LARGE SCALE GENOMIC DNA]</scope>
    <source>
        <strain evidence="8 9">DSM 4928</strain>
    </source>
</reference>
<dbReference type="PANTHER" id="PTHR30363">
    <property type="entry name" value="HTH-TYPE TRANSCRIPTIONAL REGULATOR SRLR-RELATED"/>
    <property type="match status" value="1"/>
</dbReference>
<dbReference type="SUPFAM" id="SSF46785">
    <property type="entry name" value="Winged helix' DNA-binding domain"/>
    <property type="match status" value="1"/>
</dbReference>
<dbReference type="EMBL" id="LTAY01000067">
    <property type="protein sequence ID" value="OPX46855.1"/>
    <property type="molecule type" value="Genomic_DNA"/>
</dbReference>
<dbReference type="InterPro" id="IPR018356">
    <property type="entry name" value="Tscrpt_reg_HTH_DeoR_CS"/>
</dbReference>
<evidence type="ECO:0000256" key="4">
    <source>
        <dbReference type="ARBA" id="ARBA00023125"/>
    </source>
</evidence>
<dbReference type="Pfam" id="PF08220">
    <property type="entry name" value="HTH_DeoR"/>
    <property type="match status" value="1"/>
</dbReference>
<name>A0A1V4STT9_9CLOT</name>
<dbReference type="AlphaFoldDB" id="A0A1V4STT9"/>
<keyword evidence="4" id="KW-0238">DNA-binding</keyword>
<keyword evidence="2" id="KW-0678">Repressor</keyword>
<evidence type="ECO:0000259" key="7">
    <source>
        <dbReference type="PROSITE" id="PS51000"/>
    </source>
</evidence>
<proteinExistence type="predicted"/>
<evidence type="ECO:0000256" key="2">
    <source>
        <dbReference type="ARBA" id="ARBA00022491"/>
    </source>
</evidence>
<evidence type="ECO:0000313" key="9">
    <source>
        <dbReference type="Proteomes" id="UP000191448"/>
    </source>
</evidence>
<dbReference type="InterPro" id="IPR036388">
    <property type="entry name" value="WH-like_DNA-bd_sf"/>
</dbReference>
<dbReference type="InterPro" id="IPR037171">
    <property type="entry name" value="NagB/RpiA_transferase-like"/>
</dbReference>
<dbReference type="SUPFAM" id="SSF100950">
    <property type="entry name" value="NagB/RpiA/CoA transferase-like"/>
    <property type="match status" value="1"/>
</dbReference>
<keyword evidence="3" id="KW-0805">Transcription regulation</keyword>
<dbReference type="InterPro" id="IPR014036">
    <property type="entry name" value="DeoR-like_C"/>
</dbReference>
<dbReference type="GO" id="GO:0003677">
    <property type="term" value="F:DNA binding"/>
    <property type="evidence" value="ECO:0007669"/>
    <property type="project" value="UniProtKB-KW"/>
</dbReference>
<dbReference type="PROSITE" id="PS00894">
    <property type="entry name" value="HTH_DEOR_1"/>
    <property type="match status" value="1"/>
</dbReference>
<gene>
    <name evidence="8" type="primary">srlR</name>
    <name evidence="8" type="ORF">CLTHE_24730</name>
</gene>
<dbReference type="Proteomes" id="UP000191448">
    <property type="component" value="Unassembled WGS sequence"/>
</dbReference>
<dbReference type="Gene3D" id="3.40.50.1360">
    <property type="match status" value="1"/>
</dbReference>
<dbReference type="PRINTS" id="PR00037">
    <property type="entry name" value="HTHLACR"/>
</dbReference>
<evidence type="ECO:0000256" key="3">
    <source>
        <dbReference type="ARBA" id="ARBA00023015"/>
    </source>
</evidence>
<dbReference type="GO" id="GO:0003700">
    <property type="term" value="F:DNA-binding transcription factor activity"/>
    <property type="evidence" value="ECO:0007669"/>
    <property type="project" value="InterPro"/>
</dbReference>
<evidence type="ECO:0000313" key="8">
    <source>
        <dbReference type="EMBL" id="OPX46855.1"/>
    </source>
</evidence>
<dbReference type="Pfam" id="PF00455">
    <property type="entry name" value="DeoRC"/>
    <property type="match status" value="1"/>
</dbReference>
<feature type="domain" description="HTH deoR-type" evidence="7">
    <location>
        <begin position="4"/>
        <end position="59"/>
    </location>
</feature>
<accession>A0A1V4STT9</accession>
<dbReference type="Gene3D" id="1.10.10.10">
    <property type="entry name" value="Winged helix-like DNA-binding domain superfamily/Winged helix DNA-binding domain"/>
    <property type="match status" value="1"/>
</dbReference>
<evidence type="ECO:0000256" key="1">
    <source>
        <dbReference type="ARBA" id="ARBA00021390"/>
    </source>
</evidence>